<dbReference type="NCBIfam" id="NF005086">
    <property type="entry name" value="PRK06521.1"/>
    <property type="match status" value="1"/>
</dbReference>
<evidence type="ECO:0000256" key="3">
    <source>
        <dbReference type="ARBA" id="ARBA00022692"/>
    </source>
</evidence>
<evidence type="ECO:0000256" key="8">
    <source>
        <dbReference type="SAM" id="Phobius"/>
    </source>
</evidence>
<dbReference type="RefSeq" id="WP_139864699.1">
    <property type="nucleotide sequence ID" value="NZ_CAADFC020000033.1"/>
</dbReference>
<dbReference type="EC" id="1.-.-.-" evidence="10"/>
<name>A0A508TZR2_9BRAD</name>
<feature type="transmembrane region" description="Helical" evidence="8">
    <location>
        <begin position="165"/>
        <end position="188"/>
    </location>
</feature>
<keyword evidence="6 8" id="KW-0472">Membrane</keyword>
<keyword evidence="2" id="KW-1003">Cell membrane</keyword>
<dbReference type="GO" id="GO:0008137">
    <property type="term" value="F:NADH dehydrogenase (ubiquinone) activity"/>
    <property type="evidence" value="ECO:0007669"/>
    <property type="project" value="InterPro"/>
</dbReference>
<dbReference type="AlphaFoldDB" id="A0A508TZR2"/>
<feature type="domain" description="NADH:quinone oxidoreductase/Mrp antiporter transmembrane" evidence="9">
    <location>
        <begin position="130"/>
        <end position="415"/>
    </location>
</feature>
<dbReference type="PANTHER" id="PTHR42682:SF3">
    <property type="entry name" value="FORMATE HYDROGENLYASE SUBUNIT 3-RELATED"/>
    <property type="match status" value="1"/>
</dbReference>
<evidence type="ECO:0000259" key="9">
    <source>
        <dbReference type="Pfam" id="PF00361"/>
    </source>
</evidence>
<dbReference type="InterPro" id="IPR052175">
    <property type="entry name" value="ComplexI-like_HydComp"/>
</dbReference>
<dbReference type="Pfam" id="PF00361">
    <property type="entry name" value="Proton_antipo_M"/>
    <property type="match status" value="1"/>
</dbReference>
<feature type="transmembrane region" description="Helical" evidence="8">
    <location>
        <begin position="6"/>
        <end position="26"/>
    </location>
</feature>
<evidence type="ECO:0000256" key="1">
    <source>
        <dbReference type="ARBA" id="ARBA00004651"/>
    </source>
</evidence>
<sequence>MTSAVAQQLWCVATLLGTTVLAIATSRSRRSTAIVYGATLAISLIALSRCLPVLVAGGNATELVLPVGLPWLGAHFRLDALAAFFLAVVNLGGAAASLYGLGYGSHETAPHRVLPFFPAFLAGMNLVVLADDAFTFLLCWEFMSLASWALVMAHHREADNARAGYVYLVMASFGTLALLLAFGLLSGAGGGYGFATMRAAQHSPSEAGLVLALMLLGAGSKAGLAPLHVWLPLAHPAAPSHVSALMSGVMTKVAIYGFIRVVFDLLGPPNWSSAVVVLVLGSATAVLGILSALMEKDLKRLLAYSTIENIGVIFASLGLALAFQANGLGLAAALAFTAALFHILNHSFFKSLLFFGAGAVLSSTGQRNIETLGGLIHRMPLTSFAFLVGCVAISALPPFNGFASEWLVFQAILQSPDLPQWGLKVMVPAVGASLALAAALAAACFVKAFGITFLGRARSPVAEAAGEVDRCSLAAMFALAVLCFLAGILPGLVIDVLSPVAQALLGHRMPVQASDPWLSIVPIEESRSSYNGLLVFVFITATASLAVYFIHRFASHAIRRGPAWGCGFTDPTPAAQYSGVSFVQPIRRVFGTLVFQAREHVEMPPPGDLRPARLKVEMHDPVWEGLYAPVSGAVWFLADRLNQLQFLTIRRYLSLVFATLVTLLLVLAIWS</sequence>
<accession>A0A508TZR2</accession>
<feature type="transmembrane region" description="Helical" evidence="8">
    <location>
        <begin position="381"/>
        <end position="399"/>
    </location>
</feature>
<feature type="transmembrane region" description="Helical" evidence="8">
    <location>
        <begin position="271"/>
        <end position="294"/>
    </location>
</feature>
<evidence type="ECO:0000313" key="10">
    <source>
        <dbReference type="EMBL" id="VIO79957.1"/>
    </source>
</evidence>
<dbReference type="InterPro" id="IPR003918">
    <property type="entry name" value="NADH_UbQ_OxRdtase"/>
</dbReference>
<dbReference type="GO" id="GO:0005886">
    <property type="term" value="C:plasma membrane"/>
    <property type="evidence" value="ECO:0007669"/>
    <property type="project" value="UniProtKB-SubCell"/>
</dbReference>
<feature type="transmembrane region" description="Helical" evidence="8">
    <location>
        <begin position="33"/>
        <end position="60"/>
    </location>
</feature>
<feature type="transmembrane region" description="Helical" evidence="8">
    <location>
        <begin position="301"/>
        <end position="322"/>
    </location>
</feature>
<gene>
    <name evidence="10" type="primary">hyfB</name>
    <name evidence="10" type="ORF">CI1B_82910</name>
</gene>
<keyword evidence="5 10" id="KW-0560">Oxidoreductase</keyword>
<evidence type="ECO:0000256" key="7">
    <source>
        <dbReference type="RuleBase" id="RU000320"/>
    </source>
</evidence>
<comment type="caution">
    <text evidence="10">The sequence shown here is derived from an EMBL/GenBank/DDBJ whole genome shotgun (WGS) entry which is preliminary data.</text>
</comment>
<dbReference type="GO" id="GO:0016491">
    <property type="term" value="F:oxidoreductase activity"/>
    <property type="evidence" value="ECO:0007669"/>
    <property type="project" value="UniProtKB-KW"/>
</dbReference>
<evidence type="ECO:0000256" key="4">
    <source>
        <dbReference type="ARBA" id="ARBA00022989"/>
    </source>
</evidence>
<feature type="transmembrane region" description="Helical" evidence="8">
    <location>
        <begin position="208"/>
        <end position="230"/>
    </location>
</feature>
<keyword evidence="11" id="KW-1185">Reference proteome</keyword>
<reference evidence="10" key="1">
    <citation type="submission" date="2019-02" db="EMBL/GenBank/DDBJ databases">
        <authorList>
            <person name="Pothier F.J."/>
        </authorList>
    </citation>
    <scope>NUCLEOTIDE SEQUENCE</scope>
    <source>
        <strain evidence="10">CI-1B</strain>
    </source>
</reference>
<feature type="transmembrane region" description="Helical" evidence="8">
    <location>
        <begin position="80"/>
        <end position="101"/>
    </location>
</feature>
<keyword evidence="3 7" id="KW-0812">Transmembrane</keyword>
<feature type="transmembrane region" description="Helical" evidence="8">
    <location>
        <begin position="652"/>
        <end position="670"/>
    </location>
</feature>
<dbReference type="InterPro" id="IPR001750">
    <property type="entry name" value="ND/Mrp_TM"/>
</dbReference>
<evidence type="ECO:0000256" key="5">
    <source>
        <dbReference type="ARBA" id="ARBA00023002"/>
    </source>
</evidence>
<evidence type="ECO:0000313" key="11">
    <source>
        <dbReference type="Proteomes" id="UP000328092"/>
    </source>
</evidence>
<dbReference type="Proteomes" id="UP000328092">
    <property type="component" value="Unassembled WGS sequence"/>
</dbReference>
<dbReference type="EMBL" id="CAADFC020000033">
    <property type="protein sequence ID" value="VIO79957.1"/>
    <property type="molecule type" value="Genomic_DNA"/>
</dbReference>
<feature type="transmembrane region" description="Helical" evidence="8">
    <location>
        <begin position="530"/>
        <end position="550"/>
    </location>
</feature>
<feature type="transmembrane region" description="Helical" evidence="8">
    <location>
        <begin position="425"/>
        <end position="450"/>
    </location>
</feature>
<feature type="transmembrane region" description="Helical" evidence="8">
    <location>
        <begin position="471"/>
        <end position="494"/>
    </location>
</feature>
<dbReference type="PRINTS" id="PR01437">
    <property type="entry name" value="NUOXDRDTASE4"/>
</dbReference>
<dbReference type="OrthoDB" id="9811798at2"/>
<keyword evidence="4 8" id="KW-1133">Transmembrane helix</keyword>
<dbReference type="GO" id="GO:0042773">
    <property type="term" value="P:ATP synthesis coupled electron transport"/>
    <property type="evidence" value="ECO:0007669"/>
    <property type="project" value="InterPro"/>
</dbReference>
<evidence type="ECO:0000256" key="6">
    <source>
        <dbReference type="ARBA" id="ARBA00023136"/>
    </source>
</evidence>
<feature type="transmembrane region" description="Helical" evidence="8">
    <location>
        <begin position="113"/>
        <end position="129"/>
    </location>
</feature>
<protein>
    <submittedName>
        <fullName evidence="10">Hydrogenase-4 component B</fullName>
        <ecNumber evidence="10">1.-.-.-</ecNumber>
    </submittedName>
</protein>
<feature type="transmembrane region" description="Helical" evidence="8">
    <location>
        <begin position="328"/>
        <end position="361"/>
    </location>
</feature>
<comment type="subcellular location">
    <subcellularLocation>
        <location evidence="1">Cell membrane</location>
        <topology evidence="1">Multi-pass membrane protein</topology>
    </subcellularLocation>
    <subcellularLocation>
        <location evidence="7">Membrane</location>
        <topology evidence="7">Multi-pass membrane protein</topology>
    </subcellularLocation>
</comment>
<proteinExistence type="predicted"/>
<evidence type="ECO:0000256" key="2">
    <source>
        <dbReference type="ARBA" id="ARBA00022475"/>
    </source>
</evidence>
<dbReference type="PANTHER" id="PTHR42682">
    <property type="entry name" value="HYDROGENASE-4 COMPONENT F"/>
    <property type="match status" value="1"/>
</dbReference>
<organism evidence="10 11">
    <name type="scientific">Bradyrhizobium ivorense</name>
    <dbReference type="NCBI Taxonomy" id="2511166"/>
    <lineage>
        <taxon>Bacteria</taxon>
        <taxon>Pseudomonadati</taxon>
        <taxon>Pseudomonadota</taxon>
        <taxon>Alphaproteobacteria</taxon>
        <taxon>Hyphomicrobiales</taxon>
        <taxon>Nitrobacteraceae</taxon>
        <taxon>Bradyrhizobium</taxon>
    </lineage>
</organism>